<dbReference type="Proteomes" id="UP000789739">
    <property type="component" value="Unassembled WGS sequence"/>
</dbReference>
<comment type="caution">
    <text evidence="1">The sequence shown here is derived from an EMBL/GenBank/DDBJ whole genome shotgun (WGS) entry which is preliminary data.</text>
</comment>
<evidence type="ECO:0000313" key="2">
    <source>
        <dbReference type="Proteomes" id="UP000789739"/>
    </source>
</evidence>
<keyword evidence="2" id="KW-1185">Reference proteome</keyword>
<gene>
    <name evidence="1" type="ORF">PBRASI_LOCUS3337</name>
</gene>
<organism evidence="1 2">
    <name type="scientific">Paraglomus brasilianum</name>
    <dbReference type="NCBI Taxonomy" id="144538"/>
    <lineage>
        <taxon>Eukaryota</taxon>
        <taxon>Fungi</taxon>
        <taxon>Fungi incertae sedis</taxon>
        <taxon>Mucoromycota</taxon>
        <taxon>Glomeromycotina</taxon>
        <taxon>Glomeromycetes</taxon>
        <taxon>Paraglomerales</taxon>
        <taxon>Paraglomeraceae</taxon>
        <taxon>Paraglomus</taxon>
    </lineage>
</organism>
<sequence>MTPDDMTLCYKKVDDYVGIGEEDEDFQQFLKMCVSKSNFMLNFQLETVQKPFSEWRLDKVCEIFGLPSAYQALPKFDCGTIGPSIQGPGVLTKNDTCQHQRAILQRLHDVIVGIVEVKNELFNQGMAQALMQVVASLEMNRRKHKHSEMEDQFVGKVYGIVTDSKSWWFVECTMDEDKKKFKIHSDKPASLEWSTDRLRESIGKILGRIIWLLKDTEKWVSMSTMDKKHRISE</sequence>
<reference evidence="1" key="1">
    <citation type="submission" date="2021-06" db="EMBL/GenBank/DDBJ databases">
        <authorList>
            <person name="Kallberg Y."/>
            <person name="Tangrot J."/>
            <person name="Rosling A."/>
        </authorList>
    </citation>
    <scope>NUCLEOTIDE SEQUENCE</scope>
    <source>
        <strain evidence="1">BR232B</strain>
    </source>
</reference>
<dbReference type="OrthoDB" id="2414517at2759"/>
<evidence type="ECO:0000313" key="1">
    <source>
        <dbReference type="EMBL" id="CAG8515371.1"/>
    </source>
</evidence>
<proteinExistence type="predicted"/>
<name>A0A9N9A3C3_9GLOM</name>
<accession>A0A9N9A3C3</accession>
<dbReference type="EMBL" id="CAJVPI010000297">
    <property type="protein sequence ID" value="CAG8515371.1"/>
    <property type="molecule type" value="Genomic_DNA"/>
</dbReference>
<protein>
    <submittedName>
        <fullName evidence="1">10469_t:CDS:1</fullName>
    </submittedName>
</protein>
<dbReference type="AlphaFoldDB" id="A0A9N9A3C3"/>